<dbReference type="PANTHER" id="PTHR45913:SF19">
    <property type="entry name" value="LOW QUALITY PROTEIN: ZINC FINGER BED DOMAIN-CONTAINING PROTEIN 5-LIKE"/>
    <property type="match status" value="1"/>
</dbReference>
<reference evidence="1 2" key="1">
    <citation type="submission" date="2013-11" db="EMBL/GenBank/DDBJ databases">
        <title>Genome sequencing of Stegodyphus mimosarum.</title>
        <authorList>
            <person name="Bechsgaard J."/>
        </authorList>
    </citation>
    <scope>NUCLEOTIDE SEQUENCE [LARGE SCALE GENOMIC DNA]</scope>
</reference>
<evidence type="ECO:0000313" key="1">
    <source>
        <dbReference type="EMBL" id="KFM73613.1"/>
    </source>
</evidence>
<dbReference type="InterPro" id="IPR012337">
    <property type="entry name" value="RNaseH-like_sf"/>
</dbReference>
<accession>A0A087U8C4</accession>
<evidence type="ECO:0000313" key="2">
    <source>
        <dbReference type="Proteomes" id="UP000054359"/>
    </source>
</evidence>
<feature type="non-terminal residue" evidence="1">
    <location>
        <position position="586"/>
    </location>
</feature>
<dbReference type="EMBL" id="KK118693">
    <property type="protein sequence ID" value="KFM73613.1"/>
    <property type="molecule type" value="Genomic_DNA"/>
</dbReference>
<dbReference type="PANTHER" id="PTHR45913">
    <property type="entry name" value="EPM2A-INTERACTING PROTEIN 1"/>
    <property type="match status" value="1"/>
</dbReference>
<gene>
    <name evidence="1" type="ORF">X975_13097</name>
</gene>
<organism evidence="1 2">
    <name type="scientific">Stegodyphus mimosarum</name>
    <name type="common">African social velvet spider</name>
    <dbReference type="NCBI Taxonomy" id="407821"/>
    <lineage>
        <taxon>Eukaryota</taxon>
        <taxon>Metazoa</taxon>
        <taxon>Ecdysozoa</taxon>
        <taxon>Arthropoda</taxon>
        <taxon>Chelicerata</taxon>
        <taxon>Arachnida</taxon>
        <taxon>Araneae</taxon>
        <taxon>Araneomorphae</taxon>
        <taxon>Entelegynae</taxon>
        <taxon>Eresoidea</taxon>
        <taxon>Eresidae</taxon>
        <taxon>Stegodyphus</taxon>
    </lineage>
</organism>
<dbReference type="SUPFAM" id="SSF53098">
    <property type="entry name" value="Ribonuclease H-like"/>
    <property type="match status" value="1"/>
</dbReference>
<name>A0A087U8C4_STEMI</name>
<dbReference type="OrthoDB" id="6420580at2759"/>
<protein>
    <submittedName>
        <fullName evidence="1">Zinc finger MYM-type protein 6</fullName>
    </submittedName>
</protein>
<dbReference type="AlphaFoldDB" id="A0A087U8C4"/>
<dbReference type="OMA" id="HENGLAW"/>
<proteinExistence type="predicted"/>
<dbReference type="Proteomes" id="UP000054359">
    <property type="component" value="Unassembled WGS sequence"/>
</dbReference>
<sequence>MKPSKLQRHLNTKHATLSKKPIEYFERLLQTSNKEKDTLEKYVTLNDKYLLASYEVSYLIAKTKKPFTIGEQLLLPAAIRMSEIVHGKQYAAEISKIPLSNDTVSKRISDISNDQFQQLLMRLKDSSKFAIQLDESTDISKMAQLLLFVRYIYEGSIHEDILFCRPLEGHTRGKDIYKKVNEFFEKEGLNWKNCVGVCTDGAAAMTGQDLGFTAFVKAGNDHITFTHCMIHREALVVKKIAPELNTVFFDAVKIINFIKSRALNSRLFKNLCIDMDSDYTSLLLHAEVRWLSRGRSLKRLLTLKDEVLIFLTEQNSNLADYFHDNLWLLKLCYLADIFDKINDMILSMQGVCVNMFMLKNKLEAFVKKILIWKNRVESGSLEMFPFTDEYIISNNISKKDTPITKIIVNHLKDMEVYMHRYFPNDIDTQQWICNPFSIEMEEINFLNLKAQEEFAELTSDTTLRLRFSQVPVHEFWIEIKSEYPLLSEMAMNKLLPFCTTYLSGVEKSIISGILRKHNGTGSFPPESNGKCGRKWKTTSKSDGYLLQNGIINPTKTMKVFKRDCTENLVPTEGMISSRWIDILKEH</sequence>
<keyword evidence="2" id="KW-1185">Reference proteome</keyword>